<sequence>MYIISWITWNRINYNYLSNYWIYVFPSTHEIRNGFRTFTIKLQSIQCGTSSRSW</sequence>
<dbReference type="EMBL" id="GGEC01075314">
    <property type="protein sequence ID" value="MBX55798.1"/>
    <property type="molecule type" value="Transcribed_RNA"/>
</dbReference>
<organism evidence="1">
    <name type="scientific">Rhizophora mucronata</name>
    <name type="common">Asiatic mangrove</name>
    <dbReference type="NCBI Taxonomy" id="61149"/>
    <lineage>
        <taxon>Eukaryota</taxon>
        <taxon>Viridiplantae</taxon>
        <taxon>Streptophyta</taxon>
        <taxon>Embryophyta</taxon>
        <taxon>Tracheophyta</taxon>
        <taxon>Spermatophyta</taxon>
        <taxon>Magnoliopsida</taxon>
        <taxon>eudicotyledons</taxon>
        <taxon>Gunneridae</taxon>
        <taxon>Pentapetalae</taxon>
        <taxon>rosids</taxon>
        <taxon>fabids</taxon>
        <taxon>Malpighiales</taxon>
        <taxon>Rhizophoraceae</taxon>
        <taxon>Rhizophora</taxon>
    </lineage>
</organism>
<proteinExistence type="predicted"/>
<name>A0A2P2PM45_RHIMU</name>
<dbReference type="AlphaFoldDB" id="A0A2P2PM45"/>
<protein>
    <submittedName>
        <fullName evidence="1">Uncharacterized protein</fullName>
    </submittedName>
</protein>
<evidence type="ECO:0000313" key="1">
    <source>
        <dbReference type="EMBL" id="MBX55798.1"/>
    </source>
</evidence>
<reference evidence="1" key="1">
    <citation type="submission" date="2018-02" db="EMBL/GenBank/DDBJ databases">
        <title>Rhizophora mucronata_Transcriptome.</title>
        <authorList>
            <person name="Meera S.P."/>
            <person name="Sreeshan A."/>
            <person name="Augustine A."/>
        </authorList>
    </citation>
    <scope>NUCLEOTIDE SEQUENCE</scope>
    <source>
        <tissue evidence="1">Leaf</tissue>
    </source>
</reference>
<accession>A0A2P2PM45</accession>